<keyword evidence="2" id="KW-1185">Reference proteome</keyword>
<evidence type="ECO:0000313" key="1">
    <source>
        <dbReference type="EMBL" id="RZU52223.1"/>
    </source>
</evidence>
<dbReference type="AlphaFoldDB" id="A0A4Q7ZNZ2"/>
<name>A0A4Q7ZNZ2_9ACTN</name>
<accession>A0A4Q7ZNZ2</accession>
<gene>
    <name evidence="1" type="ORF">EV385_4070</name>
</gene>
<sequence>MSFSADDEAIRRFGETLAGLTDDASRADGYARDALSIGYNDGRMFFTVVETATTVRETLTAQYKQLAKLIDASAIEIDKTANSYRDTDQASAARLDATY</sequence>
<dbReference type="OrthoDB" id="4559738at2"/>
<dbReference type="Proteomes" id="UP000292564">
    <property type="component" value="Unassembled WGS sequence"/>
</dbReference>
<dbReference type="EMBL" id="SHKY01000001">
    <property type="protein sequence ID" value="RZU52223.1"/>
    <property type="molecule type" value="Genomic_DNA"/>
</dbReference>
<reference evidence="1 2" key="1">
    <citation type="submission" date="2019-02" db="EMBL/GenBank/DDBJ databases">
        <title>Sequencing the genomes of 1000 actinobacteria strains.</title>
        <authorList>
            <person name="Klenk H.-P."/>
        </authorList>
    </citation>
    <scope>NUCLEOTIDE SEQUENCE [LARGE SCALE GENOMIC DNA]</scope>
    <source>
        <strain evidence="1 2">DSM 45162</strain>
    </source>
</reference>
<proteinExistence type="predicted"/>
<comment type="caution">
    <text evidence="1">The sequence shown here is derived from an EMBL/GenBank/DDBJ whole genome shotgun (WGS) entry which is preliminary data.</text>
</comment>
<evidence type="ECO:0000313" key="2">
    <source>
        <dbReference type="Proteomes" id="UP000292564"/>
    </source>
</evidence>
<protein>
    <recommendedName>
        <fullName evidence="3">Excreted virulence factor EspC (Type VII ESX diderm)</fullName>
    </recommendedName>
</protein>
<evidence type="ECO:0008006" key="3">
    <source>
        <dbReference type="Google" id="ProtNLM"/>
    </source>
</evidence>
<dbReference type="RefSeq" id="WP_130510863.1">
    <property type="nucleotide sequence ID" value="NZ_SHKY01000001.1"/>
</dbReference>
<organism evidence="1 2">
    <name type="scientific">Krasilnikovia cinnamomea</name>
    <dbReference type="NCBI Taxonomy" id="349313"/>
    <lineage>
        <taxon>Bacteria</taxon>
        <taxon>Bacillati</taxon>
        <taxon>Actinomycetota</taxon>
        <taxon>Actinomycetes</taxon>
        <taxon>Micromonosporales</taxon>
        <taxon>Micromonosporaceae</taxon>
        <taxon>Krasilnikovia</taxon>
    </lineage>
</organism>